<dbReference type="InterPro" id="IPR027806">
    <property type="entry name" value="HARBI1_dom"/>
</dbReference>
<proteinExistence type="inferred from homology"/>
<evidence type="ECO:0000256" key="3">
    <source>
        <dbReference type="ARBA" id="ARBA00006958"/>
    </source>
</evidence>
<dbReference type="Proteomes" id="UP001153148">
    <property type="component" value="Unassembled WGS sequence"/>
</dbReference>
<protein>
    <recommendedName>
        <fullName evidence="8">DDE Tnp4 domain-containing protein</fullName>
    </recommendedName>
</protein>
<keyword evidence="4" id="KW-0540">Nuclease</keyword>
<evidence type="ECO:0000256" key="4">
    <source>
        <dbReference type="ARBA" id="ARBA00022722"/>
    </source>
</evidence>
<dbReference type="PANTHER" id="PTHR22930:SF85">
    <property type="entry name" value="GH03217P-RELATED"/>
    <property type="match status" value="1"/>
</dbReference>
<evidence type="ECO:0000256" key="5">
    <source>
        <dbReference type="ARBA" id="ARBA00022723"/>
    </source>
</evidence>
<name>A0ABN7PPD4_TIMPD</name>
<organism evidence="9 10">
    <name type="scientific">Timema podura</name>
    <name type="common">Walking stick</name>
    <dbReference type="NCBI Taxonomy" id="61482"/>
    <lineage>
        <taxon>Eukaryota</taxon>
        <taxon>Metazoa</taxon>
        <taxon>Ecdysozoa</taxon>
        <taxon>Arthropoda</taxon>
        <taxon>Hexapoda</taxon>
        <taxon>Insecta</taxon>
        <taxon>Pterygota</taxon>
        <taxon>Neoptera</taxon>
        <taxon>Polyneoptera</taxon>
        <taxon>Phasmatodea</taxon>
        <taxon>Timematodea</taxon>
        <taxon>Timematoidea</taxon>
        <taxon>Timematidae</taxon>
        <taxon>Timema</taxon>
    </lineage>
</organism>
<comment type="caution">
    <text evidence="9">The sequence shown here is derived from an EMBL/GenBank/DDBJ whole genome shotgun (WGS) entry which is preliminary data.</text>
</comment>
<sequence>MLCIRLWRSRDRRSNGIQLLLCLNNTQSDVCDPLYSGHRSSAPRQACDSAMHILNVNSRYPGRTHDAFIYANSNVRAGLVELATHQGNQNILFLSDIGYCLEPWLMTPIEGEGSPESLYNCTHSSTRNMIEYCNGLLKGRFRCILKHRVLHYSPEITSIIINTCAVLHSTCIKENFPLYDEIPLNN</sequence>
<keyword evidence="10" id="KW-1185">Reference proteome</keyword>
<evidence type="ECO:0000256" key="1">
    <source>
        <dbReference type="ARBA" id="ARBA00001968"/>
    </source>
</evidence>
<accession>A0ABN7PPD4</accession>
<evidence type="ECO:0000313" key="9">
    <source>
        <dbReference type="EMBL" id="CAG2068026.1"/>
    </source>
</evidence>
<keyword evidence="6" id="KW-0378">Hydrolase</keyword>
<evidence type="ECO:0000256" key="6">
    <source>
        <dbReference type="ARBA" id="ARBA00022801"/>
    </source>
</evidence>
<comment type="cofactor">
    <cofactor evidence="1">
        <name>a divalent metal cation</name>
        <dbReference type="ChEBI" id="CHEBI:60240"/>
    </cofactor>
</comment>
<keyword evidence="7" id="KW-0539">Nucleus</keyword>
<reference evidence="9" key="1">
    <citation type="submission" date="2021-03" db="EMBL/GenBank/DDBJ databases">
        <authorList>
            <person name="Tran Van P."/>
        </authorList>
    </citation>
    <scope>NUCLEOTIDE SEQUENCE</scope>
</reference>
<evidence type="ECO:0000256" key="7">
    <source>
        <dbReference type="ARBA" id="ARBA00023242"/>
    </source>
</evidence>
<dbReference type="PANTHER" id="PTHR22930">
    <property type="match status" value="1"/>
</dbReference>
<dbReference type="EMBL" id="CAJPIN010080121">
    <property type="protein sequence ID" value="CAG2068026.1"/>
    <property type="molecule type" value="Genomic_DNA"/>
</dbReference>
<evidence type="ECO:0000256" key="2">
    <source>
        <dbReference type="ARBA" id="ARBA00004123"/>
    </source>
</evidence>
<gene>
    <name evidence="9" type="ORF">TPAB3V08_LOCUS14969</name>
</gene>
<evidence type="ECO:0000313" key="10">
    <source>
        <dbReference type="Proteomes" id="UP001153148"/>
    </source>
</evidence>
<comment type="similarity">
    <text evidence="3">Belongs to the HARBI1 family.</text>
</comment>
<dbReference type="Pfam" id="PF13359">
    <property type="entry name" value="DDE_Tnp_4"/>
    <property type="match status" value="1"/>
</dbReference>
<comment type="subcellular location">
    <subcellularLocation>
        <location evidence="2">Nucleus</location>
    </subcellularLocation>
</comment>
<keyword evidence="5" id="KW-0479">Metal-binding</keyword>
<feature type="domain" description="DDE Tnp4" evidence="8">
    <location>
        <begin position="46"/>
        <end position="168"/>
    </location>
</feature>
<dbReference type="InterPro" id="IPR045249">
    <property type="entry name" value="HARBI1-like"/>
</dbReference>
<evidence type="ECO:0000259" key="8">
    <source>
        <dbReference type="Pfam" id="PF13359"/>
    </source>
</evidence>